<protein>
    <recommendedName>
        <fullName evidence="2">PPE domain-containing protein</fullName>
    </recommendedName>
</protein>
<proteinExistence type="inferred from homology"/>
<dbReference type="SUPFAM" id="SSF140459">
    <property type="entry name" value="PE/PPE dimer-like"/>
    <property type="match status" value="1"/>
</dbReference>
<sequence length="172" mass="17251">MNYSVLPPEVNSARIHLGAGAGPMLRAATAWDGVADQLDAAASSFGSVTSGLASGAWQGPASAAMLGVAAPYAGWLGAASAQAQGAASQARASASAFESALAATVHPAVVTANRNAFVHLVLSNLFGQNAPAIAAAEGDYEEMWAQDVVAMADYHSGASAVAAQLTPWQKVR</sequence>
<gene>
    <name evidence="3" type="ORF">MBOU_44200</name>
</gene>
<dbReference type="Proteomes" id="UP000465360">
    <property type="component" value="Unassembled WGS sequence"/>
</dbReference>
<dbReference type="Pfam" id="PF00823">
    <property type="entry name" value="PPE"/>
    <property type="match status" value="1"/>
</dbReference>
<dbReference type="EMBL" id="BLKZ01000001">
    <property type="protein sequence ID" value="GFG92378.1"/>
    <property type="molecule type" value="Genomic_DNA"/>
</dbReference>
<dbReference type="FunFam" id="1.20.1260.20:FF:000001">
    <property type="entry name" value="PPE family protein PPE41"/>
    <property type="match status" value="1"/>
</dbReference>
<feature type="domain" description="PPE" evidence="2">
    <location>
        <begin position="2"/>
        <end position="166"/>
    </location>
</feature>
<name>A0A7I9YUU7_MYCBU</name>
<evidence type="ECO:0000313" key="4">
    <source>
        <dbReference type="Proteomes" id="UP000465360"/>
    </source>
</evidence>
<evidence type="ECO:0000256" key="1">
    <source>
        <dbReference type="ARBA" id="ARBA00010652"/>
    </source>
</evidence>
<reference evidence="3 4" key="1">
    <citation type="journal article" date="2019" name="Emerg. Microbes Infect.">
        <title>Comprehensive subspecies identification of 175 nontuberculous mycobacteria species based on 7547 genomic profiles.</title>
        <authorList>
            <person name="Matsumoto Y."/>
            <person name="Kinjo T."/>
            <person name="Motooka D."/>
            <person name="Nabeya D."/>
            <person name="Jung N."/>
            <person name="Uechi K."/>
            <person name="Horii T."/>
            <person name="Iida T."/>
            <person name="Fujita J."/>
            <person name="Nakamura S."/>
        </authorList>
    </citation>
    <scope>NUCLEOTIDE SEQUENCE [LARGE SCALE GENOMIC DNA]</scope>
    <source>
        <strain evidence="3 4">JCM 30725</strain>
    </source>
</reference>
<organism evidence="3 4">
    <name type="scientific">Mycobacterium bourgelatii</name>
    <dbReference type="NCBI Taxonomy" id="1273442"/>
    <lineage>
        <taxon>Bacteria</taxon>
        <taxon>Bacillati</taxon>
        <taxon>Actinomycetota</taxon>
        <taxon>Actinomycetes</taxon>
        <taxon>Mycobacteriales</taxon>
        <taxon>Mycobacteriaceae</taxon>
        <taxon>Mycobacterium</taxon>
    </lineage>
</organism>
<dbReference type="GO" id="GO:0052572">
    <property type="term" value="P:response to host immune response"/>
    <property type="evidence" value="ECO:0007669"/>
    <property type="project" value="TreeGrafter"/>
</dbReference>
<dbReference type="PANTHER" id="PTHR46766">
    <property type="entry name" value="GLUTAMINE-RICH PROTEIN 2"/>
    <property type="match status" value="1"/>
</dbReference>
<dbReference type="PANTHER" id="PTHR46766:SF1">
    <property type="entry name" value="GLUTAMINE-RICH PROTEIN 2"/>
    <property type="match status" value="1"/>
</dbReference>
<dbReference type="AlphaFoldDB" id="A0A7I9YUU7"/>
<accession>A0A7I9YUU7</accession>
<comment type="similarity">
    <text evidence="1">Belongs to the mycobacterial PPE family.</text>
</comment>
<dbReference type="Gene3D" id="1.20.1260.20">
    <property type="entry name" value="PPE superfamily"/>
    <property type="match status" value="1"/>
</dbReference>
<evidence type="ECO:0000259" key="2">
    <source>
        <dbReference type="Pfam" id="PF00823"/>
    </source>
</evidence>
<dbReference type="InterPro" id="IPR000030">
    <property type="entry name" value="PPE_dom"/>
</dbReference>
<dbReference type="InterPro" id="IPR038332">
    <property type="entry name" value="PPE_sf"/>
</dbReference>
<keyword evidence="4" id="KW-1185">Reference proteome</keyword>
<comment type="caution">
    <text evidence="3">The sequence shown here is derived from an EMBL/GenBank/DDBJ whole genome shotgun (WGS) entry which is preliminary data.</text>
</comment>
<evidence type="ECO:0000313" key="3">
    <source>
        <dbReference type="EMBL" id="GFG92378.1"/>
    </source>
</evidence>